<dbReference type="STRING" id="1328759.A0A5C2SFN7"/>
<feature type="region of interest" description="Disordered" evidence="1">
    <location>
        <begin position="526"/>
        <end position="563"/>
    </location>
</feature>
<evidence type="ECO:0000313" key="4">
    <source>
        <dbReference type="Proteomes" id="UP000313359"/>
    </source>
</evidence>
<feature type="compositionally biased region" description="Polar residues" evidence="1">
    <location>
        <begin position="628"/>
        <end position="638"/>
    </location>
</feature>
<dbReference type="Proteomes" id="UP000313359">
    <property type="component" value="Unassembled WGS sequence"/>
</dbReference>
<evidence type="ECO:0000256" key="2">
    <source>
        <dbReference type="SAM" id="Phobius"/>
    </source>
</evidence>
<feature type="region of interest" description="Disordered" evidence="1">
    <location>
        <begin position="624"/>
        <end position="668"/>
    </location>
</feature>
<keyword evidence="4" id="KW-1185">Reference proteome</keyword>
<accession>A0A5C2SFN7</accession>
<dbReference type="OrthoDB" id="2989516at2759"/>
<keyword evidence="2" id="KW-0812">Transmembrane</keyword>
<feature type="compositionally biased region" description="Low complexity" evidence="1">
    <location>
        <begin position="368"/>
        <end position="379"/>
    </location>
</feature>
<keyword evidence="2" id="KW-1133">Transmembrane helix</keyword>
<feature type="compositionally biased region" description="Polar residues" evidence="1">
    <location>
        <begin position="113"/>
        <end position="122"/>
    </location>
</feature>
<feature type="region of interest" description="Disordered" evidence="1">
    <location>
        <begin position="351"/>
        <end position="443"/>
    </location>
</feature>
<feature type="region of interest" description="Disordered" evidence="1">
    <location>
        <begin position="494"/>
        <end position="513"/>
    </location>
</feature>
<evidence type="ECO:0000313" key="3">
    <source>
        <dbReference type="EMBL" id="RPD62572.1"/>
    </source>
</evidence>
<feature type="region of interest" description="Disordered" evidence="1">
    <location>
        <begin position="112"/>
        <end position="157"/>
    </location>
</feature>
<proteinExistence type="predicted"/>
<sequence>MSSYLAIVQVLRRRYYGTRLSAYTHQFVVVAAVSIWYIVWGIPLTIRCYKLLSAILAARKLRRLGLAGDVEKTGSEDQGKNVDVDPRLSLVSHLPTHLDSCEDVAVPPPVYTFSANPNPTETSHSKKSSAERQSSSGTASRRSGGVNPAFAASKPSAVEPSIDVDKYDILSTLPSRPPLAYLDLLKTEDLAPSRFVLSVTLPQLYSFGELRLTGTLRKKLSSWQFGGGHSALSAHPKSHSETHDKQNQEMYLSDIASESYYSHSRGARNAGGGSTRDVDSIAAGPARRSSHLYRMSPPAPPTSIPIDDNFDAYTTEAPTEWVVDDDQQPEYDRDESVSGYRNYVREMERMLSGQMESAARSQERRHQQQQQYRDQQQLQDTGAQLPPLRRSNTSISESVRGSPRMPRRSLGNPQHASASPIPPSQPSPPLPPPENARQVSGKKGQIELVEQRILEDSPSRTISLWRERVAQSSAGGSAYGPAGDEVRSEVDSHVRTHGHGHGHRRVPSGSVASDARLRRVASEHARYASSGVDGGGVKHGNGSVRGTDNGKTGRASYERSEATKGMPKLLFSPRSEAAALPRELKTPSSPTMSKMYDRAPPSPTMRRHFPRKSQDRNEFMITYPQTPPHTGSQASSASPKLHGNGVTPRSPVQGSFREEGGGSSLRATSTSSVEIILSSCDPSLLHIAPILYELGIKRVDHLRAIARLSEDTRDREVKEQALKRGVTVVEWAIFLDKLQSL</sequence>
<feature type="compositionally biased region" description="Pro residues" evidence="1">
    <location>
        <begin position="420"/>
        <end position="434"/>
    </location>
</feature>
<feature type="compositionally biased region" description="Basic residues" evidence="1">
    <location>
        <begin position="495"/>
        <end position="506"/>
    </location>
</feature>
<evidence type="ECO:0000256" key="1">
    <source>
        <dbReference type="SAM" id="MobiDB-lite"/>
    </source>
</evidence>
<gene>
    <name evidence="3" type="ORF">L227DRAFT_561935</name>
</gene>
<keyword evidence="2" id="KW-0472">Membrane</keyword>
<feature type="compositionally biased region" description="Polar residues" evidence="1">
    <location>
        <begin position="390"/>
        <end position="399"/>
    </location>
</feature>
<dbReference type="EMBL" id="ML122258">
    <property type="protein sequence ID" value="RPD62572.1"/>
    <property type="molecule type" value="Genomic_DNA"/>
</dbReference>
<feature type="compositionally biased region" description="Low complexity" evidence="1">
    <location>
        <begin position="131"/>
        <end position="145"/>
    </location>
</feature>
<reference evidence="3" key="1">
    <citation type="journal article" date="2018" name="Genome Biol. Evol.">
        <title>Genomics and development of Lentinus tigrinus, a white-rot wood-decaying mushroom with dimorphic fruiting bodies.</title>
        <authorList>
            <person name="Wu B."/>
            <person name="Xu Z."/>
            <person name="Knudson A."/>
            <person name="Carlson A."/>
            <person name="Chen N."/>
            <person name="Kovaka S."/>
            <person name="LaButti K."/>
            <person name="Lipzen A."/>
            <person name="Pennachio C."/>
            <person name="Riley R."/>
            <person name="Schakwitz W."/>
            <person name="Umezawa K."/>
            <person name="Ohm R.A."/>
            <person name="Grigoriev I.V."/>
            <person name="Nagy L.G."/>
            <person name="Gibbons J."/>
            <person name="Hibbett D."/>
        </authorList>
    </citation>
    <scope>NUCLEOTIDE SEQUENCE [LARGE SCALE GENOMIC DNA]</scope>
    <source>
        <strain evidence="3">ALCF2SS1-6</strain>
    </source>
</reference>
<name>A0A5C2SFN7_9APHY</name>
<dbReference type="AlphaFoldDB" id="A0A5C2SFN7"/>
<feature type="region of interest" description="Disordered" evidence="1">
    <location>
        <begin position="286"/>
        <end position="307"/>
    </location>
</feature>
<protein>
    <submittedName>
        <fullName evidence="3">Uncharacterized protein</fullName>
    </submittedName>
</protein>
<feature type="region of interest" description="Disordered" evidence="1">
    <location>
        <begin position="579"/>
        <end position="609"/>
    </location>
</feature>
<organism evidence="3 4">
    <name type="scientific">Lentinus tigrinus ALCF2SS1-6</name>
    <dbReference type="NCBI Taxonomy" id="1328759"/>
    <lineage>
        <taxon>Eukaryota</taxon>
        <taxon>Fungi</taxon>
        <taxon>Dikarya</taxon>
        <taxon>Basidiomycota</taxon>
        <taxon>Agaricomycotina</taxon>
        <taxon>Agaricomycetes</taxon>
        <taxon>Polyporales</taxon>
        <taxon>Polyporaceae</taxon>
        <taxon>Lentinus</taxon>
    </lineage>
</organism>
<feature type="transmembrane region" description="Helical" evidence="2">
    <location>
        <begin position="20"/>
        <end position="40"/>
    </location>
</feature>